<dbReference type="KEGG" id="mmyr:MXMO3_00813"/>
<dbReference type="Proteomes" id="UP000258927">
    <property type="component" value="Chromosome"/>
</dbReference>
<dbReference type="Pfam" id="PF04314">
    <property type="entry name" value="PCuAC"/>
    <property type="match status" value="1"/>
</dbReference>
<reference evidence="2 3" key="1">
    <citation type="submission" date="2017-05" db="EMBL/GenBank/DDBJ databases">
        <title>Genome Analysis of Maritalea myrionectae HL2708#5.</title>
        <authorList>
            <consortium name="Cotde Inc.-PKNU"/>
            <person name="Jang D."/>
            <person name="Oh H.-M."/>
        </authorList>
    </citation>
    <scope>NUCLEOTIDE SEQUENCE [LARGE SCALE GENOMIC DNA]</scope>
    <source>
        <strain evidence="2 3">HL2708#5</strain>
    </source>
</reference>
<protein>
    <submittedName>
        <fullName evidence="2">Putative lipoprotein</fullName>
    </submittedName>
</protein>
<dbReference type="PANTHER" id="PTHR36302">
    <property type="entry name" value="BLR7088 PROTEIN"/>
    <property type="match status" value="1"/>
</dbReference>
<dbReference type="EMBL" id="CP021330">
    <property type="protein sequence ID" value="AVX03345.1"/>
    <property type="molecule type" value="Genomic_DNA"/>
</dbReference>
<dbReference type="PANTHER" id="PTHR36302:SF1">
    <property type="entry name" value="COPPER CHAPERONE PCU(A)C"/>
    <property type="match status" value="1"/>
</dbReference>
<keyword evidence="2" id="KW-0449">Lipoprotein</keyword>
<dbReference type="InterPro" id="IPR036182">
    <property type="entry name" value="PCuAC_sf"/>
</dbReference>
<keyword evidence="1" id="KW-0732">Signal</keyword>
<dbReference type="InterPro" id="IPR058248">
    <property type="entry name" value="Lxx211020-like"/>
</dbReference>
<keyword evidence="3" id="KW-1185">Reference proteome</keyword>
<dbReference type="AlphaFoldDB" id="A0A2R4MBP1"/>
<evidence type="ECO:0000256" key="1">
    <source>
        <dbReference type="SAM" id="SignalP"/>
    </source>
</evidence>
<proteinExistence type="predicted"/>
<dbReference type="InterPro" id="IPR007410">
    <property type="entry name" value="LpqE-like"/>
</dbReference>
<dbReference type="Gene3D" id="2.60.40.1890">
    <property type="entry name" value="PCu(A)C copper chaperone"/>
    <property type="match status" value="1"/>
</dbReference>
<feature type="signal peptide" evidence="1">
    <location>
        <begin position="1"/>
        <end position="27"/>
    </location>
</feature>
<gene>
    <name evidence="2" type="ORF">MXMO3_00813</name>
</gene>
<dbReference type="STRING" id="1122213.GCA_000423365_01985"/>
<accession>A0A2R4MBP1</accession>
<feature type="chain" id="PRO_5015346423" evidence="1">
    <location>
        <begin position="28"/>
        <end position="166"/>
    </location>
</feature>
<dbReference type="SUPFAM" id="SSF110087">
    <property type="entry name" value="DR1885-like metal-binding protein"/>
    <property type="match status" value="1"/>
</dbReference>
<sequence length="166" mass="17520">MRNILKPIATIIAALTLVASFAFPSFAEHAQMVMAGDIKIENAWTRATPNGAKAGGAFLMVTNTGGEADRLIAASSEVAAKVEIHEMSMKDGVMKMQQLEDGLALPAGETVELKPGGFHIMMMGLNKTIAEGDMVRISLEFEKAGTVDVMFAAAPLGAPSMDHSNN</sequence>
<evidence type="ECO:0000313" key="2">
    <source>
        <dbReference type="EMBL" id="AVX03345.1"/>
    </source>
</evidence>
<dbReference type="RefSeq" id="WP_245985800.1">
    <property type="nucleotide sequence ID" value="NZ_CP021330.1"/>
</dbReference>
<evidence type="ECO:0000313" key="3">
    <source>
        <dbReference type="Proteomes" id="UP000258927"/>
    </source>
</evidence>
<name>A0A2R4MBP1_9HYPH</name>
<organism evidence="2 3">
    <name type="scientific">Maritalea myrionectae</name>
    <dbReference type="NCBI Taxonomy" id="454601"/>
    <lineage>
        <taxon>Bacteria</taxon>
        <taxon>Pseudomonadati</taxon>
        <taxon>Pseudomonadota</taxon>
        <taxon>Alphaproteobacteria</taxon>
        <taxon>Hyphomicrobiales</taxon>
        <taxon>Devosiaceae</taxon>
        <taxon>Maritalea</taxon>
    </lineage>
</organism>